<organism evidence="5 7">
    <name type="scientific">Shewanella canadensis</name>
    <dbReference type="NCBI Taxonomy" id="271096"/>
    <lineage>
        <taxon>Bacteria</taxon>
        <taxon>Pseudomonadati</taxon>
        <taxon>Pseudomonadota</taxon>
        <taxon>Gammaproteobacteria</taxon>
        <taxon>Alteromonadales</taxon>
        <taxon>Shewanellaceae</taxon>
        <taxon>Shewanella</taxon>
    </lineage>
</organism>
<dbReference type="EMBL" id="RXNU01000001">
    <property type="protein sequence ID" value="RTR40977.1"/>
    <property type="molecule type" value="Genomic_DNA"/>
</dbReference>
<dbReference type="AlphaFoldDB" id="A0A3S0LQI0"/>
<dbReference type="SUPFAM" id="SSF46785">
    <property type="entry name" value="Winged helix' DNA-binding domain"/>
    <property type="match status" value="1"/>
</dbReference>
<dbReference type="GO" id="GO:0006355">
    <property type="term" value="P:regulation of DNA-templated transcription"/>
    <property type="evidence" value="ECO:0007669"/>
    <property type="project" value="InterPro"/>
</dbReference>
<accession>A0A3S0LQI0</accession>
<feature type="domain" description="HTH crp-type" evidence="4">
    <location>
        <begin position="166"/>
        <end position="214"/>
    </location>
</feature>
<evidence type="ECO:0000313" key="5">
    <source>
        <dbReference type="EMBL" id="RTR40965.1"/>
    </source>
</evidence>
<keyword evidence="7" id="KW-1185">Reference proteome</keyword>
<proteinExistence type="predicted"/>
<evidence type="ECO:0000256" key="1">
    <source>
        <dbReference type="ARBA" id="ARBA00023015"/>
    </source>
</evidence>
<dbReference type="InterPro" id="IPR012318">
    <property type="entry name" value="HTH_CRP"/>
</dbReference>
<protein>
    <submittedName>
        <fullName evidence="5">Crp/Fnr family transcriptional regulator</fullName>
    </submittedName>
</protein>
<sequence>MIDSKLASKLHWATELSSDLTNKLLSIAQFKNKMKPSDLDDSSIAHQGISFILEGTVTICMQTPNLKTVNNIVMGQGDWFGSYDIESASYTPFFLNEIVPLSLIHFKNSDMQLLAKDNVEMYKWFHSHSFAAKAKWLQSQLMMSENILSRVVYLLLELAAHIPFLIGETPRFFVSQQQLSRITGIARQRVNESIKQLEREHLVHLDRGCIYLNDISGLGNKLANVDLSIRDPRKLIHR</sequence>
<reference evidence="5 7" key="1">
    <citation type="submission" date="2018-12" db="EMBL/GenBank/DDBJ databases">
        <authorList>
            <person name="Yu L."/>
        </authorList>
    </citation>
    <scope>NUCLEOTIDE SEQUENCE [LARGE SCALE GENOMIC DNA]</scope>
    <source>
        <strain evidence="5 7">HAW-EB2</strain>
    </source>
</reference>
<dbReference type="Pfam" id="PF13545">
    <property type="entry name" value="HTH_Crp_2"/>
    <property type="match status" value="1"/>
</dbReference>
<dbReference type="InterPro" id="IPR018490">
    <property type="entry name" value="cNMP-bd_dom_sf"/>
</dbReference>
<dbReference type="RefSeq" id="WP_126518637.1">
    <property type="nucleotide sequence ID" value="NZ_RXNU01000001.1"/>
</dbReference>
<evidence type="ECO:0000313" key="7">
    <source>
        <dbReference type="Proteomes" id="UP000267448"/>
    </source>
</evidence>
<evidence type="ECO:0000256" key="3">
    <source>
        <dbReference type="ARBA" id="ARBA00023163"/>
    </source>
</evidence>
<dbReference type="EMBL" id="RXNU01000001">
    <property type="protein sequence ID" value="RTR40965.1"/>
    <property type="molecule type" value="Genomic_DNA"/>
</dbReference>
<gene>
    <name evidence="5" type="ORF">EKG38_03380</name>
    <name evidence="6" type="ORF">EKG38_03445</name>
</gene>
<keyword evidence="2" id="KW-0238">DNA-binding</keyword>
<keyword evidence="3" id="KW-0804">Transcription</keyword>
<evidence type="ECO:0000313" key="6">
    <source>
        <dbReference type="EMBL" id="RTR40977.1"/>
    </source>
</evidence>
<name>A0A3S0LQI0_9GAMM</name>
<dbReference type="OrthoDB" id="6213632at2"/>
<comment type="caution">
    <text evidence="5">The sequence shown here is derived from an EMBL/GenBank/DDBJ whole genome shotgun (WGS) entry which is preliminary data.</text>
</comment>
<dbReference type="SMART" id="SM00419">
    <property type="entry name" value="HTH_CRP"/>
    <property type="match status" value="1"/>
</dbReference>
<evidence type="ECO:0000259" key="4">
    <source>
        <dbReference type="SMART" id="SM00419"/>
    </source>
</evidence>
<dbReference type="InterPro" id="IPR036390">
    <property type="entry name" value="WH_DNA-bd_sf"/>
</dbReference>
<keyword evidence="1" id="KW-0805">Transcription regulation</keyword>
<evidence type="ECO:0000256" key="2">
    <source>
        <dbReference type="ARBA" id="ARBA00023125"/>
    </source>
</evidence>
<dbReference type="Proteomes" id="UP000267448">
    <property type="component" value="Unassembled WGS sequence"/>
</dbReference>
<dbReference type="GO" id="GO:0003677">
    <property type="term" value="F:DNA binding"/>
    <property type="evidence" value="ECO:0007669"/>
    <property type="project" value="UniProtKB-KW"/>
</dbReference>
<dbReference type="Gene3D" id="2.60.120.10">
    <property type="entry name" value="Jelly Rolls"/>
    <property type="match status" value="1"/>
</dbReference>
<dbReference type="InterPro" id="IPR014710">
    <property type="entry name" value="RmlC-like_jellyroll"/>
</dbReference>
<dbReference type="SUPFAM" id="SSF51206">
    <property type="entry name" value="cAMP-binding domain-like"/>
    <property type="match status" value="1"/>
</dbReference>